<reference evidence="13" key="2">
    <citation type="submission" date="2025-09" db="UniProtKB">
        <authorList>
            <consortium name="Ensembl"/>
        </authorList>
    </citation>
    <scope>IDENTIFICATION</scope>
</reference>
<feature type="transmembrane region" description="Helical" evidence="12">
    <location>
        <begin position="7"/>
        <end position="31"/>
    </location>
</feature>
<sequence length="261" mass="28642">KGKRSRCCLIVNLMFSVLGLLLLTVGLWGLISKESFTQEKIGSMGTDPMLLLGTLGLLLAFLCLTGCVGALRENTFLLKLFSGMLLVIITAQVLAIIVVYNVQQEIGNVLRSAMLAAMARYQDDLDLRFITDEIQSNLQCCGADTYRDWEVNIYYNCSAPGVLACGVPATCCIDPLENGTMWNSQCGLDAQTLDEFSAQSVIFLGGCLGNISRWLEQHQGLIGTVALVLLGVQVVTVYVTTRLQQRIHWHKVNGVRCVQLM</sequence>
<evidence type="ECO:0000256" key="8">
    <source>
        <dbReference type="ARBA" id="ARBA00023180"/>
    </source>
</evidence>
<feature type="transmembrane region" description="Helical" evidence="12">
    <location>
        <begin position="51"/>
        <end position="71"/>
    </location>
</feature>
<dbReference type="GO" id="GO:0005886">
    <property type="term" value="C:plasma membrane"/>
    <property type="evidence" value="ECO:0007669"/>
    <property type="project" value="UniProtKB-SubCell"/>
</dbReference>
<evidence type="ECO:0000256" key="9">
    <source>
        <dbReference type="ARBA" id="ARBA00056995"/>
    </source>
</evidence>
<keyword evidence="3" id="KW-1003">Cell membrane</keyword>
<keyword evidence="6 12" id="KW-0472">Membrane</keyword>
<name>A0A3Q2Y037_HIPCM</name>
<dbReference type="PANTHER" id="PTHR19282">
    <property type="entry name" value="TETRASPANIN"/>
    <property type="match status" value="1"/>
</dbReference>
<proteinExistence type="inferred from homology"/>
<dbReference type="InterPro" id="IPR000301">
    <property type="entry name" value="Tetraspanin_animals"/>
</dbReference>
<keyword evidence="5 12" id="KW-1133">Transmembrane helix</keyword>
<evidence type="ECO:0000313" key="14">
    <source>
        <dbReference type="Proteomes" id="UP000264820"/>
    </source>
</evidence>
<protein>
    <recommendedName>
        <fullName evidence="12">Tetraspanin</fullName>
    </recommendedName>
</protein>
<comment type="subunit">
    <text evidence="10">Interacts with ADAM10.</text>
</comment>
<feature type="transmembrane region" description="Helical" evidence="12">
    <location>
        <begin position="83"/>
        <end position="102"/>
    </location>
</feature>
<evidence type="ECO:0000256" key="11">
    <source>
        <dbReference type="PIRSR" id="PIRSR002419-1"/>
    </source>
</evidence>
<dbReference type="Ensembl" id="ENSHCOT00000004270.1">
    <property type="protein sequence ID" value="ENSHCOP00000006086.1"/>
    <property type="gene ID" value="ENSHCOG00000007826.1"/>
</dbReference>
<evidence type="ECO:0000256" key="4">
    <source>
        <dbReference type="ARBA" id="ARBA00022692"/>
    </source>
</evidence>
<evidence type="ECO:0000256" key="10">
    <source>
        <dbReference type="ARBA" id="ARBA00065402"/>
    </source>
</evidence>
<feature type="disulfide bond" evidence="11">
    <location>
        <begin position="141"/>
        <end position="157"/>
    </location>
</feature>
<evidence type="ECO:0000256" key="2">
    <source>
        <dbReference type="ARBA" id="ARBA00006840"/>
    </source>
</evidence>
<dbReference type="STRING" id="109280.ENSHCOP00000006086"/>
<dbReference type="Proteomes" id="UP000264820">
    <property type="component" value="Unplaced"/>
</dbReference>
<dbReference type="GO" id="GO:0019899">
    <property type="term" value="F:enzyme binding"/>
    <property type="evidence" value="ECO:0007669"/>
    <property type="project" value="UniProtKB-ARBA"/>
</dbReference>
<dbReference type="SUPFAM" id="SSF48652">
    <property type="entry name" value="Tetraspanin"/>
    <property type="match status" value="1"/>
</dbReference>
<dbReference type="CDD" id="cd03167">
    <property type="entry name" value="oculospanin_like_LEL"/>
    <property type="match status" value="1"/>
</dbReference>
<keyword evidence="8" id="KW-0325">Glycoprotein</keyword>
<organism evidence="13 14">
    <name type="scientific">Hippocampus comes</name>
    <name type="common">Tiger tail seahorse</name>
    <dbReference type="NCBI Taxonomy" id="109280"/>
    <lineage>
        <taxon>Eukaryota</taxon>
        <taxon>Metazoa</taxon>
        <taxon>Chordata</taxon>
        <taxon>Craniata</taxon>
        <taxon>Vertebrata</taxon>
        <taxon>Euteleostomi</taxon>
        <taxon>Actinopterygii</taxon>
        <taxon>Neopterygii</taxon>
        <taxon>Teleostei</taxon>
        <taxon>Neoteleostei</taxon>
        <taxon>Acanthomorphata</taxon>
        <taxon>Syngnathiaria</taxon>
        <taxon>Syngnathiformes</taxon>
        <taxon>Syngnathoidei</taxon>
        <taxon>Syngnathidae</taxon>
        <taxon>Hippocampus</taxon>
    </lineage>
</organism>
<dbReference type="FunFam" id="1.10.1450.10:FF:000033">
    <property type="entry name" value="Tetraspanin"/>
    <property type="match status" value="1"/>
</dbReference>
<dbReference type="OMA" id="CINPQEN"/>
<dbReference type="InterPro" id="IPR018499">
    <property type="entry name" value="Tetraspanin/Peripherin"/>
</dbReference>
<evidence type="ECO:0000256" key="12">
    <source>
        <dbReference type="RuleBase" id="RU361218"/>
    </source>
</evidence>
<accession>A0A3Q2Y037</accession>
<comment type="subcellular location">
    <subcellularLocation>
        <location evidence="1">Cell membrane</location>
        <topology evidence="1">Multi-pass membrane protein</topology>
    </subcellularLocation>
    <subcellularLocation>
        <location evidence="12">Membrane</location>
        <topology evidence="12">Multi-pass membrane protein</topology>
    </subcellularLocation>
</comment>
<dbReference type="PANTHER" id="PTHR19282:SF550">
    <property type="entry name" value="TETRASPANIN-10"/>
    <property type="match status" value="1"/>
</dbReference>
<dbReference type="InterPro" id="IPR008952">
    <property type="entry name" value="Tetraspanin_EC2_sf"/>
</dbReference>
<dbReference type="PRINTS" id="PR00259">
    <property type="entry name" value="TMFOUR"/>
</dbReference>
<evidence type="ECO:0000256" key="5">
    <source>
        <dbReference type="ARBA" id="ARBA00022989"/>
    </source>
</evidence>
<evidence type="ECO:0000256" key="1">
    <source>
        <dbReference type="ARBA" id="ARBA00004651"/>
    </source>
</evidence>
<keyword evidence="4 12" id="KW-0812">Transmembrane</keyword>
<evidence type="ECO:0000256" key="7">
    <source>
        <dbReference type="ARBA" id="ARBA00023157"/>
    </source>
</evidence>
<dbReference type="Gene3D" id="1.10.1450.10">
    <property type="entry name" value="Tetraspanin"/>
    <property type="match status" value="1"/>
</dbReference>
<evidence type="ECO:0000256" key="3">
    <source>
        <dbReference type="ARBA" id="ARBA00022475"/>
    </source>
</evidence>
<comment type="function">
    <text evidence="9">Part of TspanC8 subgroup, composed of 6 members that interact with the transmembrane metalloprotease ADAM10. This interaction is required for ADAM10 exit from the endoplasmic reticulum and for enzymatic maturation and trafficking to the cell surface as well as substrate specificity. Different TspanC8/ADAM10 complexes have distinct substrates.</text>
</comment>
<evidence type="ECO:0000256" key="6">
    <source>
        <dbReference type="ARBA" id="ARBA00023136"/>
    </source>
</evidence>
<keyword evidence="7 11" id="KW-1015">Disulfide bond</keyword>
<dbReference type="Pfam" id="PF00335">
    <property type="entry name" value="Tetraspanin"/>
    <property type="match status" value="1"/>
</dbReference>
<dbReference type="GeneTree" id="ENSGT00940000160874"/>
<dbReference type="PIRSF" id="PIRSF002419">
    <property type="entry name" value="Tetraspanin"/>
    <property type="match status" value="1"/>
</dbReference>
<evidence type="ECO:0000313" key="13">
    <source>
        <dbReference type="Ensembl" id="ENSHCOP00000006086.1"/>
    </source>
</evidence>
<comment type="similarity">
    <text evidence="2 12">Belongs to the tetraspanin (TM4SF) family.</text>
</comment>
<feature type="transmembrane region" description="Helical" evidence="12">
    <location>
        <begin position="221"/>
        <end position="241"/>
    </location>
</feature>
<keyword evidence="14" id="KW-1185">Reference proteome</keyword>
<reference evidence="13" key="1">
    <citation type="submission" date="2025-08" db="UniProtKB">
        <authorList>
            <consortium name="Ensembl"/>
        </authorList>
    </citation>
    <scope>IDENTIFICATION</scope>
</reference>
<dbReference type="AlphaFoldDB" id="A0A3Q2Y037"/>